<organism evidence="1 2">
    <name type="scientific">Gossypium arboreum</name>
    <name type="common">Tree cotton</name>
    <name type="synonym">Gossypium nanking</name>
    <dbReference type="NCBI Taxonomy" id="29729"/>
    <lineage>
        <taxon>Eukaryota</taxon>
        <taxon>Viridiplantae</taxon>
        <taxon>Streptophyta</taxon>
        <taxon>Embryophyta</taxon>
        <taxon>Tracheophyta</taxon>
        <taxon>Spermatophyta</taxon>
        <taxon>Magnoliopsida</taxon>
        <taxon>eudicotyledons</taxon>
        <taxon>Gunneridae</taxon>
        <taxon>Pentapetalae</taxon>
        <taxon>rosids</taxon>
        <taxon>malvids</taxon>
        <taxon>Malvales</taxon>
        <taxon>Malvaceae</taxon>
        <taxon>Malvoideae</taxon>
        <taxon>Gossypium</taxon>
    </lineage>
</organism>
<name>A0A0B0PH66_GOSAR</name>
<keyword evidence="2" id="KW-1185">Reference proteome</keyword>
<proteinExistence type="predicted"/>
<gene>
    <name evidence="1" type="ORF">F383_31337</name>
</gene>
<sequence>MPFMCGIKCIIGLNMDLHIRPHEGDWCACIRLEASILMPILGLENSAKESTN</sequence>
<accession>A0A0B0PH66</accession>
<evidence type="ECO:0000313" key="1">
    <source>
        <dbReference type="EMBL" id="KHG24267.1"/>
    </source>
</evidence>
<protein>
    <submittedName>
        <fullName evidence="1">Uncharacterized protein</fullName>
    </submittedName>
</protein>
<dbReference type="EMBL" id="KN428197">
    <property type="protein sequence ID" value="KHG24267.1"/>
    <property type="molecule type" value="Genomic_DNA"/>
</dbReference>
<dbReference type="AlphaFoldDB" id="A0A0B0PH66"/>
<evidence type="ECO:0000313" key="2">
    <source>
        <dbReference type="Proteomes" id="UP000032142"/>
    </source>
</evidence>
<reference evidence="2" key="1">
    <citation type="submission" date="2014-09" db="EMBL/GenBank/DDBJ databases">
        <authorList>
            <person name="Mudge J."/>
            <person name="Ramaraj T."/>
            <person name="Lindquist I.E."/>
            <person name="Bharti A.K."/>
            <person name="Sundararajan A."/>
            <person name="Cameron C.T."/>
            <person name="Woodward J.E."/>
            <person name="May G.D."/>
            <person name="Brubaker C."/>
            <person name="Broadhvest J."/>
            <person name="Wilkins T.A."/>
        </authorList>
    </citation>
    <scope>NUCLEOTIDE SEQUENCE</scope>
    <source>
        <strain evidence="2">cv. AKA8401</strain>
    </source>
</reference>
<dbReference type="Proteomes" id="UP000032142">
    <property type="component" value="Unassembled WGS sequence"/>
</dbReference>